<dbReference type="PROSITE" id="PS51029">
    <property type="entry name" value="MADF"/>
    <property type="match status" value="1"/>
</dbReference>
<proteinExistence type="predicted"/>
<accession>A0A1A9W9Y0</accession>
<dbReference type="InterPro" id="IPR006578">
    <property type="entry name" value="MADF-dom"/>
</dbReference>
<keyword evidence="3" id="KW-1185">Reference proteome</keyword>
<evidence type="ECO:0000259" key="1">
    <source>
        <dbReference type="PROSITE" id="PS51029"/>
    </source>
</evidence>
<reference evidence="2" key="2">
    <citation type="submission" date="2020-05" db="UniProtKB">
        <authorList>
            <consortium name="EnsemblMetazoa"/>
        </authorList>
    </citation>
    <scope>IDENTIFICATION</scope>
    <source>
        <strain evidence="2">IAEA</strain>
    </source>
</reference>
<dbReference type="Pfam" id="PF10545">
    <property type="entry name" value="MADF_DNA_bdg"/>
    <property type="match status" value="1"/>
</dbReference>
<evidence type="ECO:0000313" key="2">
    <source>
        <dbReference type="EnsemblMetazoa" id="GBRI011695-PA"/>
    </source>
</evidence>
<dbReference type="Proteomes" id="UP000091820">
    <property type="component" value="Unassembled WGS sequence"/>
</dbReference>
<dbReference type="EnsemblMetazoa" id="GBRI011695-RA">
    <property type="protein sequence ID" value="GBRI011695-PA"/>
    <property type="gene ID" value="GBRI011695"/>
</dbReference>
<dbReference type="STRING" id="37001.A0A1A9W9Y0"/>
<evidence type="ECO:0000313" key="3">
    <source>
        <dbReference type="Proteomes" id="UP000091820"/>
    </source>
</evidence>
<sequence length="315" mass="36936">MNSIYDSHIQSYLEDLEKFSIFFYGKSIKANMISETLEKKIDTRLSLLADEMLIDMCTNTYRRNDVSIALFRLFLRFLEKKHFLNDFIDLYKSQQCLWNINEPLFENEEARQQAKKAIMKGMQKFNVYMKDKNLHKALDKLHRLCAGIKQTFDYPNPKKIPSITIEYYKKCEFLKELIERKKISKSNQVKKALNFQHYDATTTNFIDCIFYDGQQEYHNKTAVLFTRKAQAALKRPAETPATPLEQLVESRKPTERKAVKKAYQDALHYQSQVSDLAGQGPDSIIMAHCNRRCFLPSLDKEMSFPLAVRKPLLPK</sequence>
<protein>
    <submittedName>
        <fullName evidence="2">MADF domain-containing protein</fullName>
    </submittedName>
</protein>
<name>A0A1A9W9Y0_9MUSC</name>
<feature type="domain" description="MADF" evidence="1">
    <location>
        <begin position="86"/>
        <end position="179"/>
    </location>
</feature>
<reference evidence="3" key="1">
    <citation type="submission" date="2014-03" db="EMBL/GenBank/DDBJ databases">
        <authorList>
            <person name="Aksoy S."/>
            <person name="Warren W."/>
            <person name="Wilson R.K."/>
        </authorList>
    </citation>
    <scope>NUCLEOTIDE SEQUENCE [LARGE SCALE GENOMIC DNA]</scope>
    <source>
        <strain evidence="3">IAEA</strain>
    </source>
</reference>
<organism evidence="2 3">
    <name type="scientific">Glossina brevipalpis</name>
    <dbReference type="NCBI Taxonomy" id="37001"/>
    <lineage>
        <taxon>Eukaryota</taxon>
        <taxon>Metazoa</taxon>
        <taxon>Ecdysozoa</taxon>
        <taxon>Arthropoda</taxon>
        <taxon>Hexapoda</taxon>
        <taxon>Insecta</taxon>
        <taxon>Pterygota</taxon>
        <taxon>Neoptera</taxon>
        <taxon>Endopterygota</taxon>
        <taxon>Diptera</taxon>
        <taxon>Brachycera</taxon>
        <taxon>Muscomorpha</taxon>
        <taxon>Hippoboscoidea</taxon>
        <taxon>Glossinidae</taxon>
        <taxon>Glossina</taxon>
    </lineage>
</organism>
<dbReference type="AlphaFoldDB" id="A0A1A9W9Y0"/>
<dbReference type="VEuPathDB" id="VectorBase:GBRI011695"/>